<feature type="repeat" description="TPR" evidence="3">
    <location>
        <begin position="344"/>
        <end position="377"/>
    </location>
</feature>
<dbReference type="EMBL" id="MN990732">
    <property type="protein sequence ID" value="QIM10630.1"/>
    <property type="molecule type" value="Genomic_DNA"/>
</dbReference>
<name>A0A6G8F2V4_9PROT</name>
<feature type="repeat" description="TPR" evidence="3">
    <location>
        <begin position="519"/>
        <end position="552"/>
    </location>
</feature>
<sequence length="594" mass="67273">MEKTAFILAILAGVIFSNACCTVQNSPVNTSAAQTRFSVPASSYGAYLAGRTAHIRHDLNTAADYYILAAEHAPEKQMLPSQLYLMLTYQGRIDEAVKYADQALKSKDKSPFIHTIKTIYNAKHRQYGEALKNMAACDNEFSREIFEPLIGAWLYAGQNDYDKALTSLNKLLKNPGFRAIYLFHAGAISDYLGKNDEADKYYTLLMGMRGMELSVFPTRIITNFYLRTGNQQKVQKAISLASNENNIIIKNIIADIEKSDSSVNPILSDISVGISDALFGIALILQQESSAEDVAMLFASLSDYIYPQSDLPKILIGSVLESKELYEEANRIYKQITPDQYSYYSAYYQIGKNNINLGQYKEAETIFRKLLNLNQNTPDVYTSMGEVMRLTKRFKDAAVYYGKALEFYPEKQHQKTWPILFAQGISYDEIGQHDKAEAVFRKVHSIHPNKTIKNHLGYILLKYNKNIEEAFSLIAEAYKHGQKEGSIVDSMGWALYLIGRYDEAIPYLERASNLSPSEALIYDHLGDAYWETGKKREAVFQWNHAISLKDHSGEIDKEATMQKIENGKAPHQPLAYDNEKIEQILAKIKKPKKK</sequence>
<reference evidence="5" key="1">
    <citation type="journal article" date="2020" name="J. ISSAAS">
        <title>Lactobacilli and other gastrointestinal microbiota of Peromyscus leucopus, reservoir host for agents of Lyme disease and other zoonoses in North America.</title>
        <authorList>
            <person name="Milovic A."/>
            <person name="Bassam K."/>
            <person name="Shao H."/>
            <person name="Chatzistamou I."/>
            <person name="Tufts D.M."/>
            <person name="Diuk-Wasser M."/>
            <person name="Barbour A.G."/>
        </authorList>
    </citation>
    <scope>NUCLEOTIDE SEQUENCE</scope>
    <source>
        <strain evidence="5">LL90</strain>
    </source>
</reference>
<dbReference type="Pfam" id="PF13174">
    <property type="entry name" value="TPR_6"/>
    <property type="match status" value="2"/>
</dbReference>
<dbReference type="SUPFAM" id="SSF48452">
    <property type="entry name" value="TPR-like"/>
    <property type="match status" value="2"/>
</dbReference>
<gene>
    <name evidence="5" type="ORF">PlAlph_5220</name>
</gene>
<dbReference type="Pfam" id="PF13414">
    <property type="entry name" value="TPR_11"/>
    <property type="match status" value="1"/>
</dbReference>
<dbReference type="InterPro" id="IPR011990">
    <property type="entry name" value="TPR-like_helical_dom_sf"/>
</dbReference>
<keyword evidence="4" id="KW-0732">Signal</keyword>
<feature type="signal peptide" evidence="4">
    <location>
        <begin position="1"/>
        <end position="19"/>
    </location>
</feature>
<dbReference type="PANTHER" id="PTHR44943:SF8">
    <property type="entry name" value="TPR REPEAT-CONTAINING PROTEIN MJ0263"/>
    <property type="match status" value="1"/>
</dbReference>
<accession>A0A6G8F2V4</accession>
<dbReference type="SMART" id="SM00028">
    <property type="entry name" value="TPR"/>
    <property type="match status" value="7"/>
</dbReference>
<dbReference type="Gene3D" id="1.25.40.10">
    <property type="entry name" value="Tetratricopeptide repeat domain"/>
    <property type="match status" value="2"/>
</dbReference>
<organism evidence="5">
    <name type="scientific">uncultured Alphaproteobacteria bacterium</name>
    <dbReference type="NCBI Taxonomy" id="91750"/>
    <lineage>
        <taxon>Bacteria</taxon>
        <taxon>Pseudomonadati</taxon>
        <taxon>Pseudomonadota</taxon>
        <taxon>Alphaproteobacteria</taxon>
        <taxon>environmental samples</taxon>
    </lineage>
</organism>
<evidence type="ECO:0008006" key="6">
    <source>
        <dbReference type="Google" id="ProtNLM"/>
    </source>
</evidence>
<dbReference type="PANTHER" id="PTHR44943">
    <property type="entry name" value="CELLULOSE SYNTHASE OPERON PROTEIN C"/>
    <property type="match status" value="1"/>
</dbReference>
<feature type="repeat" description="TPR" evidence="3">
    <location>
        <begin position="485"/>
        <end position="518"/>
    </location>
</feature>
<keyword evidence="1" id="KW-0677">Repeat</keyword>
<dbReference type="Pfam" id="PF13181">
    <property type="entry name" value="TPR_8"/>
    <property type="match status" value="1"/>
</dbReference>
<dbReference type="InterPro" id="IPR051685">
    <property type="entry name" value="Ycf3/AcsC/BcsC/TPR_MFPF"/>
</dbReference>
<evidence type="ECO:0000256" key="3">
    <source>
        <dbReference type="PROSITE-ProRule" id="PRU00339"/>
    </source>
</evidence>
<evidence type="ECO:0000256" key="1">
    <source>
        <dbReference type="ARBA" id="ARBA00022737"/>
    </source>
</evidence>
<evidence type="ECO:0000313" key="5">
    <source>
        <dbReference type="EMBL" id="QIM10630.1"/>
    </source>
</evidence>
<feature type="repeat" description="TPR" evidence="3">
    <location>
        <begin position="378"/>
        <end position="411"/>
    </location>
</feature>
<keyword evidence="2 3" id="KW-0802">TPR repeat</keyword>
<evidence type="ECO:0000256" key="4">
    <source>
        <dbReference type="SAM" id="SignalP"/>
    </source>
</evidence>
<protein>
    <recommendedName>
        <fullName evidence="6">Tetratricopeptide repeat protein</fullName>
    </recommendedName>
</protein>
<proteinExistence type="predicted"/>
<dbReference type="AlphaFoldDB" id="A0A6G8F2V4"/>
<feature type="chain" id="PRO_5026315236" description="Tetratricopeptide repeat protein" evidence="4">
    <location>
        <begin position="20"/>
        <end position="594"/>
    </location>
</feature>
<evidence type="ECO:0000256" key="2">
    <source>
        <dbReference type="ARBA" id="ARBA00022803"/>
    </source>
</evidence>
<dbReference type="InterPro" id="IPR019734">
    <property type="entry name" value="TPR_rpt"/>
</dbReference>
<feature type="repeat" description="TPR" evidence="3">
    <location>
        <begin position="417"/>
        <end position="450"/>
    </location>
</feature>
<dbReference type="PROSITE" id="PS50005">
    <property type="entry name" value="TPR"/>
    <property type="match status" value="5"/>
</dbReference>